<keyword evidence="3" id="KW-1185">Reference proteome</keyword>
<evidence type="ECO:0000256" key="1">
    <source>
        <dbReference type="SAM" id="MobiDB-lite"/>
    </source>
</evidence>
<name>A0ABR3LW23_9TELE</name>
<dbReference type="Proteomes" id="UP001558613">
    <property type="component" value="Unassembled WGS sequence"/>
</dbReference>
<protein>
    <submittedName>
        <fullName evidence="2">Uncharacterized protein</fullName>
    </submittedName>
</protein>
<evidence type="ECO:0000313" key="3">
    <source>
        <dbReference type="Proteomes" id="UP001558613"/>
    </source>
</evidence>
<feature type="compositionally biased region" description="Basic and acidic residues" evidence="1">
    <location>
        <begin position="94"/>
        <end position="105"/>
    </location>
</feature>
<reference evidence="2 3" key="1">
    <citation type="submission" date="2023-09" db="EMBL/GenBank/DDBJ databases">
        <authorList>
            <person name="Wang M."/>
        </authorList>
    </citation>
    <scope>NUCLEOTIDE SEQUENCE [LARGE SCALE GENOMIC DNA]</scope>
    <source>
        <strain evidence="2">GT-2023</strain>
        <tissue evidence="2">Liver</tissue>
    </source>
</reference>
<feature type="compositionally biased region" description="Polar residues" evidence="1">
    <location>
        <begin position="106"/>
        <end position="115"/>
    </location>
</feature>
<evidence type="ECO:0000313" key="2">
    <source>
        <dbReference type="EMBL" id="KAL1257023.1"/>
    </source>
</evidence>
<gene>
    <name evidence="2" type="ORF">QQF64_012568</name>
</gene>
<comment type="caution">
    <text evidence="2">The sequence shown here is derived from an EMBL/GenBank/DDBJ whole genome shotgun (WGS) entry which is preliminary data.</text>
</comment>
<accession>A0ABR3LW23</accession>
<organism evidence="2 3">
    <name type="scientific">Cirrhinus molitorella</name>
    <name type="common">mud carp</name>
    <dbReference type="NCBI Taxonomy" id="172907"/>
    <lineage>
        <taxon>Eukaryota</taxon>
        <taxon>Metazoa</taxon>
        <taxon>Chordata</taxon>
        <taxon>Craniata</taxon>
        <taxon>Vertebrata</taxon>
        <taxon>Euteleostomi</taxon>
        <taxon>Actinopterygii</taxon>
        <taxon>Neopterygii</taxon>
        <taxon>Teleostei</taxon>
        <taxon>Ostariophysi</taxon>
        <taxon>Cypriniformes</taxon>
        <taxon>Cyprinidae</taxon>
        <taxon>Labeoninae</taxon>
        <taxon>Labeonini</taxon>
        <taxon>Cirrhinus</taxon>
    </lineage>
</organism>
<feature type="region of interest" description="Disordered" evidence="1">
    <location>
        <begin position="88"/>
        <end position="115"/>
    </location>
</feature>
<sequence length="115" mass="13097">MESESRKPLAIVSIHDTVYLSPPEQSRASALQRALRGWEHTFRAVCEDRKNASRKRDAQLTGAFLRLFISQPGCVHWFACGAHWSFSSPQTTRPPERERGRHREMLTQTADAAGY</sequence>
<dbReference type="EMBL" id="JAYMGO010000018">
    <property type="protein sequence ID" value="KAL1257023.1"/>
    <property type="molecule type" value="Genomic_DNA"/>
</dbReference>
<proteinExistence type="predicted"/>